<protein>
    <recommendedName>
        <fullName evidence="12">CL9</fullName>
    </recommendedName>
</protein>
<evidence type="ECO:0000313" key="11">
    <source>
        <dbReference type="Proteomes" id="UP000027138"/>
    </source>
</evidence>
<dbReference type="GO" id="GO:0005840">
    <property type="term" value="C:ribosome"/>
    <property type="evidence" value="ECO:0007669"/>
    <property type="project" value="UniProtKB-KW"/>
</dbReference>
<sequence length="767" mass="86014">MAYVQHGRNALWQIIKGANIKRSDSAIPPLLYFCQGVRYRKLDVILTTNIEKLGKAGETVKVAPGYFRNHLMPKLLAVPNIDKFAYLIREQRKIYQPEEEEEIKVVVETVEDKMKEYETAARRLTNSQLTIRAGINAEKFRARATKDEAIEIRTPVTVDDIVKEVARQLNVLIEPDNLHLPSPLTTFGEHDVQLRLPKSIPLPEGKVNWTLKVKIRGNSRNSRKAIKIGNHKEKKFYEAIDKEQIKDAHKVFNRLPQPDIVAYSALLAGYARKGCVKDTKELFSRREDAGVELNLISWNGMIVGFTHRKNYSEAVIMFQKMHLEGFRPDGTSFSSVLYVVGGLKILDMGFQIHGLVIKQGLEQDNCVVSALIDICSKNGKDIEALEIFREMQDVGVRPNSVTIPCLLPGYGNIAALMHGKAAHCFSLKSGISSNVYGGSALIDMFANQGGLTDEGWNYFKSMSNNYGIKARLEHYACMVNLLGWAGRLQEAYTLIKQMPFDPDACVWCALLSSCGVYKNVVLIFALEPKNPGNYILVSNIYASKGMWVEVNMVRDMLKSRGLRKNPSYSWIEVKSKVHMLIAGDNSHPQMTQNIEKLAELRMEMKKSGCFLATDFVLQDVAEQDKEQILCGHSEKLAVAGGLLNTSPGSPLQTDFVPVEIIGESCKCFPRFAIIIHKNSEDPSSSAQQEIQWLLGDDASKGIAVDRLIGFQDLGGKDDFTEKSLKILLIKKGIISEKKDNEDDEDDDYLESRRRTVRSSADPDSDSD</sequence>
<dbReference type="Gene3D" id="1.25.40.10">
    <property type="entry name" value="Tetratricopeptide repeat domain"/>
    <property type="match status" value="2"/>
</dbReference>
<dbReference type="EMBL" id="KK914402">
    <property type="protein sequence ID" value="KDP37463.1"/>
    <property type="molecule type" value="Genomic_DNA"/>
</dbReference>
<evidence type="ECO:0000256" key="3">
    <source>
        <dbReference type="ARBA" id="ARBA00022737"/>
    </source>
</evidence>
<evidence type="ECO:0000259" key="9">
    <source>
        <dbReference type="Pfam" id="PF14432"/>
    </source>
</evidence>
<dbReference type="InterPro" id="IPR032867">
    <property type="entry name" value="DYW_dom"/>
</dbReference>
<evidence type="ECO:0000256" key="1">
    <source>
        <dbReference type="ARBA" id="ARBA00006643"/>
    </source>
</evidence>
<feature type="region of interest" description="Disordered" evidence="7">
    <location>
        <begin position="738"/>
        <end position="767"/>
    </location>
</feature>
<dbReference type="Pfam" id="PF20431">
    <property type="entry name" value="E_motif"/>
    <property type="match status" value="1"/>
</dbReference>
<dbReference type="PANTHER" id="PTHR47926">
    <property type="entry name" value="PENTATRICOPEPTIDE REPEAT-CONTAINING PROTEIN"/>
    <property type="match status" value="1"/>
</dbReference>
<keyword evidence="3" id="KW-0677">Repeat</keyword>
<dbReference type="STRING" id="180498.A0A067KR21"/>
<dbReference type="PROSITE" id="PS51375">
    <property type="entry name" value="PPR"/>
    <property type="match status" value="3"/>
</dbReference>
<reference evidence="10 11" key="1">
    <citation type="journal article" date="2014" name="PLoS ONE">
        <title>Global Analysis of Gene Expression Profiles in Physic Nut (Jatropha curcas L.) Seedlings Exposed to Salt Stress.</title>
        <authorList>
            <person name="Zhang L."/>
            <person name="Zhang C."/>
            <person name="Wu P."/>
            <person name="Chen Y."/>
            <person name="Li M."/>
            <person name="Jiang H."/>
            <person name="Wu G."/>
        </authorList>
    </citation>
    <scope>NUCLEOTIDE SEQUENCE [LARGE SCALE GENOMIC DNA]</scope>
    <source>
        <strain evidence="11">cv. GZQX0401</strain>
        <tissue evidence="10">Young leaves</tissue>
    </source>
</reference>
<keyword evidence="11" id="KW-1185">Reference proteome</keyword>
<dbReference type="FunFam" id="1.25.40.10:FF:000158">
    <property type="entry name" value="pentatricopeptide repeat-containing protein At2g33680"/>
    <property type="match status" value="1"/>
</dbReference>
<evidence type="ECO:0000259" key="8">
    <source>
        <dbReference type="Pfam" id="PF01281"/>
    </source>
</evidence>
<dbReference type="GO" id="GO:0008270">
    <property type="term" value="F:zinc ion binding"/>
    <property type="evidence" value="ECO:0007669"/>
    <property type="project" value="InterPro"/>
</dbReference>
<dbReference type="SUPFAM" id="SSF55653">
    <property type="entry name" value="Ribosomal protein L9 C-domain"/>
    <property type="match status" value="1"/>
</dbReference>
<dbReference type="Pfam" id="PF01281">
    <property type="entry name" value="Ribosomal_L9_N"/>
    <property type="match status" value="1"/>
</dbReference>
<dbReference type="InterPro" id="IPR011990">
    <property type="entry name" value="TPR-like_helical_dom_sf"/>
</dbReference>
<evidence type="ECO:0000256" key="5">
    <source>
        <dbReference type="ARBA" id="ARBA00023274"/>
    </source>
</evidence>
<evidence type="ECO:0000256" key="4">
    <source>
        <dbReference type="ARBA" id="ARBA00022980"/>
    </source>
</evidence>
<organism evidence="10 11">
    <name type="scientific">Jatropha curcas</name>
    <name type="common">Barbados nut</name>
    <dbReference type="NCBI Taxonomy" id="180498"/>
    <lineage>
        <taxon>Eukaryota</taxon>
        <taxon>Viridiplantae</taxon>
        <taxon>Streptophyta</taxon>
        <taxon>Embryophyta</taxon>
        <taxon>Tracheophyta</taxon>
        <taxon>Spermatophyta</taxon>
        <taxon>Magnoliopsida</taxon>
        <taxon>eudicotyledons</taxon>
        <taxon>Gunneridae</taxon>
        <taxon>Pentapetalae</taxon>
        <taxon>rosids</taxon>
        <taxon>fabids</taxon>
        <taxon>Malpighiales</taxon>
        <taxon>Euphorbiaceae</taxon>
        <taxon>Crotonoideae</taxon>
        <taxon>Jatropheae</taxon>
        <taxon>Jatropha</taxon>
    </lineage>
</organism>
<feature type="repeat" description="PPR" evidence="6">
    <location>
        <begin position="364"/>
        <end position="398"/>
    </location>
</feature>
<proteinExistence type="inferred from homology"/>
<dbReference type="OrthoDB" id="5555409at2759"/>
<dbReference type="SUPFAM" id="SSF55658">
    <property type="entry name" value="L9 N-domain-like"/>
    <property type="match status" value="1"/>
</dbReference>
<evidence type="ECO:0000256" key="2">
    <source>
        <dbReference type="ARBA" id="ARBA00010605"/>
    </source>
</evidence>
<evidence type="ECO:0000256" key="7">
    <source>
        <dbReference type="SAM" id="MobiDB-lite"/>
    </source>
</evidence>
<comment type="similarity">
    <text evidence="1">Belongs to the PPR family. PCMP-H subfamily.</text>
</comment>
<feature type="domain" description="DYW" evidence="9">
    <location>
        <begin position="613"/>
        <end position="652"/>
    </location>
</feature>
<dbReference type="GO" id="GO:1990904">
    <property type="term" value="C:ribonucleoprotein complex"/>
    <property type="evidence" value="ECO:0007669"/>
    <property type="project" value="UniProtKB-KW"/>
</dbReference>
<dbReference type="Gene3D" id="3.40.5.10">
    <property type="entry name" value="Ribosomal protein L9, N-terminal domain"/>
    <property type="match status" value="1"/>
</dbReference>
<evidence type="ECO:0008006" key="12">
    <source>
        <dbReference type="Google" id="ProtNLM"/>
    </source>
</evidence>
<comment type="similarity">
    <text evidence="2">Belongs to the bacterial ribosomal protein bL9 family.</text>
</comment>
<dbReference type="NCBIfam" id="TIGR00756">
    <property type="entry name" value="PPR"/>
    <property type="match status" value="2"/>
</dbReference>
<dbReference type="InterPro" id="IPR002885">
    <property type="entry name" value="PPR_rpt"/>
</dbReference>
<evidence type="ECO:0000313" key="10">
    <source>
        <dbReference type="EMBL" id="KDP37463.1"/>
    </source>
</evidence>
<dbReference type="InterPro" id="IPR009027">
    <property type="entry name" value="Ribosomal_bL9/RNase_H1_N"/>
</dbReference>
<feature type="repeat" description="PPR" evidence="6">
    <location>
        <begin position="259"/>
        <end position="293"/>
    </location>
</feature>
<dbReference type="PANTHER" id="PTHR47926:SF386">
    <property type="entry name" value="PENTATRICOPEPTIDE REPEAT-CONTAINING PROTEIN"/>
    <property type="match status" value="1"/>
</dbReference>
<keyword evidence="4" id="KW-0689">Ribosomal protein</keyword>
<dbReference type="AlphaFoldDB" id="A0A067KR21"/>
<dbReference type="GO" id="GO:0009451">
    <property type="term" value="P:RNA modification"/>
    <property type="evidence" value="ECO:0007669"/>
    <property type="project" value="InterPro"/>
</dbReference>
<feature type="domain" description="Ribosomal protein L9" evidence="8">
    <location>
        <begin position="43"/>
        <end position="79"/>
    </location>
</feature>
<dbReference type="Proteomes" id="UP000027138">
    <property type="component" value="Unassembled WGS sequence"/>
</dbReference>
<dbReference type="InterPro" id="IPR036791">
    <property type="entry name" value="Ribosomal_bL9_C_sf"/>
</dbReference>
<dbReference type="Gene3D" id="3.10.430.100">
    <property type="entry name" value="Ribosomal protein L9, C-terminal domain"/>
    <property type="match status" value="1"/>
</dbReference>
<dbReference type="InterPro" id="IPR046960">
    <property type="entry name" value="PPR_At4g14850-like_plant"/>
</dbReference>
<dbReference type="InterPro" id="IPR046848">
    <property type="entry name" value="E_motif"/>
</dbReference>
<dbReference type="FunFam" id="3.40.5.10:FF:000007">
    <property type="entry name" value="50S ribosomal protein L9"/>
    <property type="match status" value="1"/>
</dbReference>
<keyword evidence="5" id="KW-0687">Ribonucleoprotein</keyword>
<dbReference type="InterPro" id="IPR036935">
    <property type="entry name" value="Ribosomal_bL9_N_sf"/>
</dbReference>
<dbReference type="Pfam" id="PF01535">
    <property type="entry name" value="PPR"/>
    <property type="match status" value="3"/>
</dbReference>
<feature type="repeat" description="PPR" evidence="6">
    <location>
        <begin position="294"/>
        <end position="328"/>
    </location>
</feature>
<accession>A0A067KR21</accession>
<name>A0A067KR21_JATCU</name>
<gene>
    <name evidence="10" type="ORF">JCGZ_08304</name>
</gene>
<dbReference type="GO" id="GO:0003723">
    <property type="term" value="F:RNA binding"/>
    <property type="evidence" value="ECO:0007669"/>
    <property type="project" value="InterPro"/>
</dbReference>
<dbReference type="GO" id="GO:0099402">
    <property type="term" value="P:plant organ development"/>
    <property type="evidence" value="ECO:0007669"/>
    <property type="project" value="UniProtKB-ARBA"/>
</dbReference>
<dbReference type="InterPro" id="IPR020070">
    <property type="entry name" value="Ribosomal_bL9_N"/>
</dbReference>
<dbReference type="Pfam" id="PF13812">
    <property type="entry name" value="PPR_3"/>
    <property type="match status" value="1"/>
</dbReference>
<dbReference type="Pfam" id="PF14432">
    <property type="entry name" value="DYW_deaminase"/>
    <property type="match status" value="1"/>
</dbReference>
<evidence type="ECO:0000256" key="6">
    <source>
        <dbReference type="PROSITE-ProRule" id="PRU00708"/>
    </source>
</evidence>